<gene>
    <name evidence="4" type="ORF">QVD17_13565</name>
</gene>
<feature type="region of interest" description="Disordered" evidence="2">
    <location>
        <begin position="336"/>
        <end position="380"/>
    </location>
</feature>
<dbReference type="Proteomes" id="UP001229421">
    <property type="component" value="Unassembled WGS sequence"/>
</dbReference>
<evidence type="ECO:0000313" key="4">
    <source>
        <dbReference type="EMBL" id="KAK1430662.1"/>
    </source>
</evidence>
<dbReference type="AlphaFoldDB" id="A0AAD8L2B6"/>
<dbReference type="Pfam" id="PF20167">
    <property type="entry name" value="Transposase_32"/>
    <property type="match status" value="1"/>
</dbReference>
<keyword evidence="5" id="KW-1185">Reference proteome</keyword>
<feature type="compositionally biased region" description="Basic residues" evidence="2">
    <location>
        <begin position="1"/>
        <end position="17"/>
    </location>
</feature>
<sequence length="583" mass="67926">MAGNKGKSKAPLLKRKRGESSGTNADEVTVARVAKPVWTRKKQLSELAEEWRSDLYLEKIAKVGARENLIVGERKTVISDFQNYGLVDCFDKLGWRAALTFNNDDKEEVYLDEIIQWMTTLKKEDGSNPPFTTKLTGLVGKKKITLSFDELDKITNFDSGAVYPTREYEYLSAARVFCKEKGDDWLVMLRELFAVKKVTQNMQLIRADLKPLPKLLTNILNWNVIPRKGDKIKIRVYEVMVLYALITGKPTLSFRHLVLLNVWESREDKERKRIPHCRLLTRLFTDQRAISSSAKPYVVKQWPFCIARIDVDEWDFRKRRNSFVLTDVKGRRTYATTVPSADVREESDETEDGDSETNDHNDDENDTQDEEEAERVVEVSTSTRTEYITIPRPADFAHWSLYEKGTWEKSIHEYHKNRLWREEQEKLAAKERELQAKERELQAKEREEQARWRIEQAKLAAEGRKRLEDLVMANMYASEVNINDRFMYEENMRHYRDHFAGLPYVAQPTPVDWSSLPQHTTTDTWPHHPQSRPSRWIPLQPNITTPAEESSSQTQPNLHDAYSIYMRSYESICGSHVSSHFPG</sequence>
<evidence type="ECO:0000313" key="5">
    <source>
        <dbReference type="Proteomes" id="UP001229421"/>
    </source>
</evidence>
<name>A0AAD8L2B6_TARER</name>
<evidence type="ECO:0000256" key="2">
    <source>
        <dbReference type="SAM" id="MobiDB-lite"/>
    </source>
</evidence>
<feature type="region of interest" description="Disordered" evidence="2">
    <location>
        <begin position="517"/>
        <end position="557"/>
    </location>
</feature>
<proteinExistence type="predicted"/>
<evidence type="ECO:0000256" key="1">
    <source>
        <dbReference type="SAM" id="Coils"/>
    </source>
</evidence>
<evidence type="ECO:0000259" key="3">
    <source>
        <dbReference type="Pfam" id="PF20167"/>
    </source>
</evidence>
<accession>A0AAD8L2B6</accession>
<feature type="compositionally biased region" description="Polar residues" evidence="2">
    <location>
        <begin position="541"/>
        <end position="557"/>
    </location>
</feature>
<dbReference type="EMBL" id="JAUHHV010000003">
    <property type="protein sequence ID" value="KAK1430662.1"/>
    <property type="molecule type" value="Genomic_DNA"/>
</dbReference>
<reference evidence="4" key="1">
    <citation type="journal article" date="2023" name="bioRxiv">
        <title>Improved chromosome-level genome assembly for marigold (Tagetes erecta).</title>
        <authorList>
            <person name="Jiang F."/>
            <person name="Yuan L."/>
            <person name="Wang S."/>
            <person name="Wang H."/>
            <person name="Xu D."/>
            <person name="Wang A."/>
            <person name="Fan W."/>
        </authorList>
    </citation>
    <scope>NUCLEOTIDE SEQUENCE</scope>
    <source>
        <strain evidence="4">WSJ</strain>
        <tissue evidence="4">Leaf</tissue>
    </source>
</reference>
<feature type="domain" description="Putative plant transposon protein" evidence="3">
    <location>
        <begin position="139"/>
        <end position="288"/>
    </location>
</feature>
<feature type="coiled-coil region" evidence="1">
    <location>
        <begin position="420"/>
        <end position="451"/>
    </location>
</feature>
<keyword evidence="1" id="KW-0175">Coiled coil</keyword>
<organism evidence="4 5">
    <name type="scientific">Tagetes erecta</name>
    <name type="common">African marigold</name>
    <dbReference type="NCBI Taxonomy" id="13708"/>
    <lineage>
        <taxon>Eukaryota</taxon>
        <taxon>Viridiplantae</taxon>
        <taxon>Streptophyta</taxon>
        <taxon>Embryophyta</taxon>
        <taxon>Tracheophyta</taxon>
        <taxon>Spermatophyta</taxon>
        <taxon>Magnoliopsida</taxon>
        <taxon>eudicotyledons</taxon>
        <taxon>Gunneridae</taxon>
        <taxon>Pentapetalae</taxon>
        <taxon>asterids</taxon>
        <taxon>campanulids</taxon>
        <taxon>Asterales</taxon>
        <taxon>Asteraceae</taxon>
        <taxon>Asteroideae</taxon>
        <taxon>Heliantheae alliance</taxon>
        <taxon>Tageteae</taxon>
        <taxon>Tagetes</taxon>
    </lineage>
</organism>
<comment type="caution">
    <text evidence="4">The sequence shown here is derived from an EMBL/GenBank/DDBJ whole genome shotgun (WGS) entry which is preliminary data.</text>
</comment>
<dbReference type="InterPro" id="IPR046796">
    <property type="entry name" value="Transposase_32_dom"/>
</dbReference>
<feature type="region of interest" description="Disordered" evidence="2">
    <location>
        <begin position="1"/>
        <end position="25"/>
    </location>
</feature>
<feature type="compositionally biased region" description="Acidic residues" evidence="2">
    <location>
        <begin position="345"/>
        <end position="373"/>
    </location>
</feature>
<protein>
    <recommendedName>
        <fullName evidence="3">Putative plant transposon protein domain-containing protein</fullName>
    </recommendedName>
</protein>